<organism evidence="2 3">
    <name type="scientific">Striga asiatica</name>
    <name type="common">Asiatic witchweed</name>
    <name type="synonym">Buchnera asiatica</name>
    <dbReference type="NCBI Taxonomy" id="4170"/>
    <lineage>
        <taxon>Eukaryota</taxon>
        <taxon>Viridiplantae</taxon>
        <taxon>Streptophyta</taxon>
        <taxon>Embryophyta</taxon>
        <taxon>Tracheophyta</taxon>
        <taxon>Spermatophyta</taxon>
        <taxon>Magnoliopsida</taxon>
        <taxon>eudicotyledons</taxon>
        <taxon>Gunneridae</taxon>
        <taxon>Pentapetalae</taxon>
        <taxon>asterids</taxon>
        <taxon>lamiids</taxon>
        <taxon>Lamiales</taxon>
        <taxon>Orobanchaceae</taxon>
        <taxon>Buchnereae</taxon>
        <taxon>Striga</taxon>
    </lineage>
</organism>
<evidence type="ECO:0000313" key="3">
    <source>
        <dbReference type="Proteomes" id="UP000325081"/>
    </source>
</evidence>
<dbReference type="EMBL" id="BKCP01009682">
    <property type="protein sequence ID" value="GER51453.1"/>
    <property type="molecule type" value="Genomic_DNA"/>
</dbReference>
<dbReference type="AlphaFoldDB" id="A0A5A7R161"/>
<evidence type="ECO:0000256" key="1">
    <source>
        <dbReference type="SAM" id="MobiDB-lite"/>
    </source>
</evidence>
<dbReference type="Proteomes" id="UP000325081">
    <property type="component" value="Unassembled WGS sequence"/>
</dbReference>
<evidence type="ECO:0000313" key="2">
    <source>
        <dbReference type="EMBL" id="GER51453.1"/>
    </source>
</evidence>
<comment type="caution">
    <text evidence="2">The sequence shown here is derived from an EMBL/GenBank/DDBJ whole genome shotgun (WGS) entry which is preliminary data.</text>
</comment>
<gene>
    <name evidence="2" type="ORF">STAS_28838</name>
</gene>
<name>A0A5A7R161_STRAF</name>
<accession>A0A5A7R161</accession>
<reference evidence="3" key="1">
    <citation type="journal article" date="2019" name="Curr. Biol.">
        <title>Genome Sequence of Striga asiatica Provides Insight into the Evolution of Plant Parasitism.</title>
        <authorList>
            <person name="Yoshida S."/>
            <person name="Kim S."/>
            <person name="Wafula E.K."/>
            <person name="Tanskanen J."/>
            <person name="Kim Y.M."/>
            <person name="Honaas L."/>
            <person name="Yang Z."/>
            <person name="Spallek T."/>
            <person name="Conn C.E."/>
            <person name="Ichihashi Y."/>
            <person name="Cheong K."/>
            <person name="Cui S."/>
            <person name="Der J.P."/>
            <person name="Gundlach H."/>
            <person name="Jiao Y."/>
            <person name="Hori C."/>
            <person name="Ishida J.K."/>
            <person name="Kasahara H."/>
            <person name="Kiba T."/>
            <person name="Kim M.S."/>
            <person name="Koo N."/>
            <person name="Laohavisit A."/>
            <person name="Lee Y.H."/>
            <person name="Lumba S."/>
            <person name="McCourt P."/>
            <person name="Mortimer J.C."/>
            <person name="Mutuku J.M."/>
            <person name="Nomura T."/>
            <person name="Sasaki-Sekimoto Y."/>
            <person name="Seto Y."/>
            <person name="Wang Y."/>
            <person name="Wakatake T."/>
            <person name="Sakakibara H."/>
            <person name="Demura T."/>
            <person name="Yamaguchi S."/>
            <person name="Yoneyama K."/>
            <person name="Manabe R.I."/>
            <person name="Nelson D.C."/>
            <person name="Schulman A.H."/>
            <person name="Timko M.P."/>
            <person name="dePamphilis C.W."/>
            <person name="Choi D."/>
            <person name="Shirasu K."/>
        </authorList>
    </citation>
    <scope>NUCLEOTIDE SEQUENCE [LARGE SCALE GENOMIC DNA]</scope>
    <source>
        <strain evidence="3">cv. UVA1</strain>
    </source>
</reference>
<keyword evidence="3" id="KW-1185">Reference proteome</keyword>
<proteinExistence type="predicted"/>
<feature type="compositionally biased region" description="Polar residues" evidence="1">
    <location>
        <begin position="121"/>
        <end position="142"/>
    </location>
</feature>
<feature type="region of interest" description="Disordered" evidence="1">
    <location>
        <begin position="121"/>
        <end position="153"/>
    </location>
</feature>
<sequence length="153" mass="17107">MVTFRKPLKLLDLSLREIYVKVCNTGDKEKEKCRCQHQGFDKHGYWVELVMEECSQHQSSSTALLTTALSLSDAKRSTKSVPSTKASARPRPVDLGLTGVLLRISPDHRYPTWVQNHQIPGLKTTHSVSSNTRLSSGANSRQKPPRVTGTEHL</sequence>
<protein>
    <submittedName>
        <fullName evidence="2">Nuclear RNA polymerase D2A</fullName>
    </submittedName>
</protein>